<organism evidence="2 3">
    <name type="scientific">Adineta steineri</name>
    <dbReference type="NCBI Taxonomy" id="433720"/>
    <lineage>
        <taxon>Eukaryota</taxon>
        <taxon>Metazoa</taxon>
        <taxon>Spiralia</taxon>
        <taxon>Gnathifera</taxon>
        <taxon>Rotifera</taxon>
        <taxon>Eurotatoria</taxon>
        <taxon>Bdelloidea</taxon>
        <taxon>Adinetida</taxon>
        <taxon>Adinetidae</taxon>
        <taxon>Adineta</taxon>
    </lineage>
</organism>
<gene>
    <name evidence="2" type="ORF">OKA104_LOCUS4333</name>
    <name evidence="1" type="ORF">VCS650_LOCUS17126</name>
</gene>
<evidence type="ECO:0000313" key="2">
    <source>
        <dbReference type="EMBL" id="CAF3555910.1"/>
    </source>
</evidence>
<sequence>MHSRHRYHGRDVYGTRSRRYNETHRLGSIGLQQYSFMRLYRIVGHPFSIDKKFTIYENGNEQYLVRGGRLFGGINGMILEDRFGNALINIQKESGLHWHPIYQLLSNDGRELANIRKSSSALSFEINTVYGPYSTTVMSQSLKYFSIRNAHFQNIASWKQNGVEVAANQDQPFLLALIVVIHHLIPPPPTSHYVGR</sequence>
<accession>A0A818KDT9</accession>
<dbReference type="SUPFAM" id="SSF54518">
    <property type="entry name" value="Tubby C-terminal domain-like"/>
    <property type="match status" value="1"/>
</dbReference>
<protein>
    <submittedName>
        <fullName evidence="2">Uncharacterized protein</fullName>
    </submittedName>
</protein>
<dbReference type="InterPro" id="IPR025659">
    <property type="entry name" value="Tubby-like_C"/>
</dbReference>
<dbReference type="InterPro" id="IPR007612">
    <property type="entry name" value="LOR"/>
</dbReference>
<dbReference type="EMBL" id="CAJNON010000156">
    <property type="protein sequence ID" value="CAF1045855.1"/>
    <property type="molecule type" value="Genomic_DNA"/>
</dbReference>
<dbReference type="Proteomes" id="UP000663881">
    <property type="component" value="Unassembled WGS sequence"/>
</dbReference>
<evidence type="ECO:0000313" key="1">
    <source>
        <dbReference type="EMBL" id="CAF1045855.1"/>
    </source>
</evidence>
<dbReference type="Pfam" id="PF04525">
    <property type="entry name" value="LOR"/>
    <property type="match status" value="1"/>
</dbReference>
<dbReference type="AlphaFoldDB" id="A0A818KDT9"/>
<dbReference type="OrthoDB" id="10007096at2759"/>
<dbReference type="Proteomes" id="UP000663891">
    <property type="component" value="Unassembled WGS sequence"/>
</dbReference>
<proteinExistence type="predicted"/>
<comment type="caution">
    <text evidence="2">The sequence shown here is derived from an EMBL/GenBank/DDBJ whole genome shotgun (WGS) entry which is preliminary data.</text>
</comment>
<dbReference type="EMBL" id="CAJOAY010000139">
    <property type="protein sequence ID" value="CAF3555910.1"/>
    <property type="molecule type" value="Genomic_DNA"/>
</dbReference>
<reference evidence="2" key="1">
    <citation type="submission" date="2021-02" db="EMBL/GenBank/DDBJ databases">
        <authorList>
            <person name="Nowell W R."/>
        </authorList>
    </citation>
    <scope>NUCLEOTIDE SEQUENCE</scope>
</reference>
<name>A0A818KDT9_9BILA</name>
<evidence type="ECO:0000313" key="3">
    <source>
        <dbReference type="Proteomes" id="UP000663881"/>
    </source>
</evidence>